<dbReference type="Pfam" id="PF00646">
    <property type="entry name" value="F-box"/>
    <property type="match status" value="1"/>
</dbReference>
<reference evidence="4" key="1">
    <citation type="submission" date="2001-12" db="EMBL/GenBank/DDBJ databases">
        <title>Oryza sativa nipponbare(GA3) genomic DNA, chromosome 7, PAC clone:P0534A03.</title>
        <authorList>
            <person name="Sasaki T."/>
            <person name="Matsumoto T."/>
            <person name="Yamamoto K."/>
        </authorList>
    </citation>
    <scope>NUCLEOTIDE SEQUENCE</scope>
</reference>
<dbReference type="InterPro" id="IPR036047">
    <property type="entry name" value="F-box-like_dom_sf"/>
</dbReference>
<reference evidence="5" key="3">
    <citation type="journal article" date="2005" name="Nature">
        <title>The map-based sequence of the rice genome.</title>
        <authorList>
            <consortium name="International rice genome sequencing project (IRGSP)"/>
            <person name="Matsumoto T."/>
            <person name="Wu J."/>
            <person name="Kanamori H."/>
            <person name="Katayose Y."/>
            <person name="Fujisawa M."/>
            <person name="Namiki N."/>
            <person name="Mizuno H."/>
            <person name="Yamamoto K."/>
            <person name="Antonio B.A."/>
            <person name="Baba T."/>
            <person name="Sakata K."/>
            <person name="Nagamura Y."/>
            <person name="Aoki H."/>
            <person name="Arikawa K."/>
            <person name="Arita K."/>
            <person name="Bito T."/>
            <person name="Chiden Y."/>
            <person name="Fujitsuka N."/>
            <person name="Fukunaka R."/>
            <person name="Hamada M."/>
            <person name="Harada C."/>
            <person name="Hayashi A."/>
            <person name="Hijishita S."/>
            <person name="Honda M."/>
            <person name="Hosokawa S."/>
            <person name="Ichikawa Y."/>
            <person name="Idonuma A."/>
            <person name="Iijima M."/>
            <person name="Ikeda M."/>
            <person name="Ikeno M."/>
            <person name="Ito K."/>
            <person name="Ito S."/>
            <person name="Ito T."/>
            <person name="Ito Y."/>
            <person name="Ito Y."/>
            <person name="Iwabuchi A."/>
            <person name="Kamiya K."/>
            <person name="Karasawa W."/>
            <person name="Kurita K."/>
            <person name="Katagiri S."/>
            <person name="Kikuta A."/>
            <person name="Kobayashi H."/>
            <person name="Kobayashi N."/>
            <person name="Machita K."/>
            <person name="Maehara T."/>
            <person name="Masukawa M."/>
            <person name="Mizubayashi T."/>
            <person name="Mukai Y."/>
            <person name="Nagasaki H."/>
            <person name="Nagata Y."/>
            <person name="Naito S."/>
            <person name="Nakashima M."/>
            <person name="Nakama Y."/>
            <person name="Nakamichi Y."/>
            <person name="Nakamura M."/>
            <person name="Meguro A."/>
            <person name="Negishi M."/>
            <person name="Ohta I."/>
            <person name="Ohta T."/>
            <person name="Okamoto M."/>
            <person name="Ono N."/>
            <person name="Saji S."/>
            <person name="Sakaguchi M."/>
            <person name="Sakai K."/>
            <person name="Shibata M."/>
            <person name="Shimokawa T."/>
            <person name="Song J."/>
            <person name="Takazaki Y."/>
            <person name="Terasawa K."/>
            <person name="Tsugane M."/>
            <person name="Tsuji K."/>
            <person name="Ueda S."/>
            <person name="Waki K."/>
            <person name="Yamagata H."/>
            <person name="Yamamoto M."/>
            <person name="Yamamoto S."/>
            <person name="Yamane H."/>
            <person name="Yoshiki S."/>
            <person name="Yoshihara R."/>
            <person name="Yukawa K."/>
            <person name="Zhong H."/>
            <person name="Yano M."/>
            <person name="Yuan Q."/>
            <person name="Ouyang S."/>
            <person name="Liu J."/>
            <person name="Jones K.M."/>
            <person name="Gansberger K."/>
            <person name="Moffat K."/>
            <person name="Hill J."/>
            <person name="Bera J."/>
            <person name="Fadrosh D."/>
            <person name="Jin S."/>
            <person name="Johri S."/>
            <person name="Kim M."/>
            <person name="Overton L."/>
            <person name="Reardon M."/>
            <person name="Tsitrin T."/>
            <person name="Vuong H."/>
            <person name="Weaver B."/>
            <person name="Ciecko A."/>
            <person name="Tallon L."/>
            <person name="Jackson J."/>
            <person name="Pai G."/>
            <person name="Aken S.V."/>
            <person name="Utterback T."/>
            <person name="Reidmuller S."/>
            <person name="Feldblyum T."/>
            <person name="Hsiao J."/>
            <person name="Zismann V."/>
            <person name="Iobst S."/>
            <person name="de Vazeille A.R."/>
            <person name="Buell C.R."/>
            <person name="Ying K."/>
            <person name="Li Y."/>
            <person name="Lu T."/>
            <person name="Huang Y."/>
            <person name="Zhao Q."/>
            <person name="Feng Q."/>
            <person name="Zhang L."/>
            <person name="Zhu J."/>
            <person name="Weng Q."/>
            <person name="Mu J."/>
            <person name="Lu Y."/>
            <person name="Fan D."/>
            <person name="Liu Y."/>
            <person name="Guan J."/>
            <person name="Zhang Y."/>
            <person name="Yu S."/>
            <person name="Liu X."/>
            <person name="Zhang Y."/>
            <person name="Hong G."/>
            <person name="Han B."/>
            <person name="Choisne N."/>
            <person name="Demange N."/>
            <person name="Orjeda G."/>
            <person name="Samain S."/>
            <person name="Cattolico L."/>
            <person name="Pelletier E."/>
            <person name="Couloux A."/>
            <person name="Segurens B."/>
            <person name="Wincker P."/>
            <person name="D'Hont A."/>
            <person name="Scarpelli C."/>
            <person name="Weissenbach J."/>
            <person name="Salanoubat M."/>
            <person name="Quetier F."/>
            <person name="Yu Y."/>
            <person name="Kim H.R."/>
            <person name="Rambo T."/>
            <person name="Currie J."/>
            <person name="Collura K."/>
            <person name="Luo M."/>
            <person name="Yang T."/>
            <person name="Ammiraju J.S.S."/>
            <person name="Engler F."/>
            <person name="Soderlund C."/>
            <person name="Wing R.A."/>
            <person name="Palmer L.E."/>
            <person name="de la Bastide M."/>
            <person name="Spiegel L."/>
            <person name="Nascimento L."/>
            <person name="Zutavern T."/>
            <person name="O'Shaughnessy A."/>
            <person name="Dike S."/>
            <person name="Dedhia N."/>
            <person name="Preston R."/>
            <person name="Balija V."/>
            <person name="McCombie W.R."/>
            <person name="Chow T."/>
            <person name="Chen H."/>
            <person name="Chung M."/>
            <person name="Chen C."/>
            <person name="Shaw J."/>
            <person name="Wu H."/>
            <person name="Hsiao K."/>
            <person name="Chao Y."/>
            <person name="Chu M."/>
            <person name="Cheng C."/>
            <person name="Hour A."/>
            <person name="Lee P."/>
            <person name="Lin S."/>
            <person name="Lin Y."/>
            <person name="Liou J."/>
            <person name="Liu S."/>
            <person name="Hsing Y."/>
            <person name="Raghuvanshi S."/>
            <person name="Mohanty A."/>
            <person name="Bharti A.K."/>
            <person name="Gaur A."/>
            <person name="Gupta V."/>
            <person name="Kumar D."/>
            <person name="Ravi V."/>
            <person name="Vij S."/>
            <person name="Kapur A."/>
            <person name="Khurana P."/>
            <person name="Khurana P."/>
            <person name="Khurana J.P."/>
            <person name="Tyagi A.K."/>
            <person name="Gaikwad K."/>
            <person name="Singh A."/>
            <person name="Dalal V."/>
            <person name="Srivastava S."/>
            <person name="Dixit A."/>
            <person name="Pal A.K."/>
            <person name="Ghazi I.A."/>
            <person name="Yadav M."/>
            <person name="Pandit A."/>
            <person name="Bhargava A."/>
            <person name="Sureshbabu K."/>
            <person name="Batra K."/>
            <person name="Sharma T.R."/>
            <person name="Mohapatra T."/>
            <person name="Singh N.K."/>
            <person name="Messing J."/>
            <person name="Nelson A.B."/>
            <person name="Fuks G."/>
            <person name="Kavchok S."/>
            <person name="Keizer G."/>
            <person name="Linton E."/>
            <person name="Llaca V."/>
            <person name="Song R."/>
            <person name="Tanyolac B."/>
            <person name="Young S."/>
            <person name="Ho-Il K."/>
            <person name="Hahn J.H."/>
            <person name="Sangsakoo G."/>
            <person name="Vanavichit A."/>
            <person name="de Mattos Luiz.A.T."/>
            <person name="Zimmer P.D."/>
            <person name="Malone G."/>
            <person name="Dellagostin O."/>
            <person name="de Oliveira A.C."/>
            <person name="Bevan M."/>
            <person name="Bancroft I."/>
            <person name="Minx P."/>
            <person name="Cordum H."/>
            <person name="Wilson R."/>
            <person name="Cheng Z."/>
            <person name="Jin W."/>
            <person name="Jiang J."/>
            <person name="Leong S.A."/>
            <person name="Iwama H."/>
            <person name="Gojobori T."/>
            <person name="Itoh T."/>
            <person name="Niimura Y."/>
            <person name="Fujii Y."/>
            <person name="Habara T."/>
            <person name="Sakai H."/>
            <person name="Sato Y."/>
            <person name="Wilson G."/>
            <person name="Kumar K."/>
            <person name="McCouch S."/>
            <person name="Juretic N."/>
            <person name="Hoen D."/>
            <person name="Wright S."/>
            <person name="Bruskiewich R."/>
            <person name="Bureau T."/>
            <person name="Miyao A."/>
            <person name="Hirochika H."/>
            <person name="Nishikawa T."/>
            <person name="Kadowaki K."/>
            <person name="Sugiura M."/>
            <person name="Burr B."/>
            <person name="Sasaki T."/>
        </authorList>
    </citation>
    <scope>NUCLEOTIDE SEQUENCE [LARGE SCALE GENOMIC DNA]</scope>
    <source>
        <strain evidence="5">cv. Nipponbare</strain>
    </source>
</reference>
<gene>
    <name evidence="3" type="primary">OSJNBb0041B22.103</name>
    <name evidence="4" type="synonym">P0534A03.137</name>
</gene>
<dbReference type="InterPro" id="IPR001810">
    <property type="entry name" value="F-box_dom"/>
</dbReference>
<dbReference type="AlphaFoldDB" id="Q7EZ35"/>
<proteinExistence type="predicted"/>
<protein>
    <recommendedName>
        <fullName evidence="6">F-box domain-containing protein</fullName>
    </recommendedName>
</protein>
<name>Q7EZ35_ORYSJ</name>
<organism evidence="3 5">
    <name type="scientific">Oryza sativa subsp. japonica</name>
    <name type="common">Rice</name>
    <dbReference type="NCBI Taxonomy" id="39947"/>
    <lineage>
        <taxon>Eukaryota</taxon>
        <taxon>Viridiplantae</taxon>
        <taxon>Streptophyta</taxon>
        <taxon>Embryophyta</taxon>
        <taxon>Tracheophyta</taxon>
        <taxon>Spermatophyta</taxon>
        <taxon>Magnoliopsida</taxon>
        <taxon>Liliopsida</taxon>
        <taxon>Poales</taxon>
        <taxon>Poaceae</taxon>
        <taxon>BOP clade</taxon>
        <taxon>Oryzoideae</taxon>
        <taxon>Oryzeae</taxon>
        <taxon>Oryzinae</taxon>
        <taxon>Oryza</taxon>
        <taxon>Oryza sativa</taxon>
    </lineage>
</organism>
<sequence length="522" mass="57558">MVHPDDGRRSEIVMDAAGRSCEVDEDYISGLPDDLLHNILLRLRSTAAAARTSVLSRRWLRVWAHLPDLEHGNFRAPAAAVDSVLDSIDAAMAASQALAIDSLCITVEKENRTRQLPLAAIPAHRVIAWLRFASRRREESGRGGEEKTMEALPIDLLAMERATSIVLDLGHRFRLRLMMIPPPVAGGSGAFTKLTALTIITAAVESRDLEALVSSHCPRLERLSIIGVKLLGGGGAASSFSIRSDSLTSLYIHLRDSSLEEVVAPRLEKLHASGDTGFHVAAPMLAEVSWQDVHRAYLSNGVRRRPLKIAGAARSLRRLCITSPCSVGYLLQRFDAVDWLDLTLAVPQGVEAYRTFMDDMDNLPKCETLVVALIAQFHGFVPSMLHLLRRCSHVKKLVVMIIEHRDPPPLSPSSFCSTACPCRSPDIYKTDGIALDCLEEVEIRPIGSAPVGVVAEFVDQIFRLDAAMLKKVVYQQSPFRPDQEGYEKVRSMYLSNPRIEFRQLASTTQSKDVTVLCSVNQS</sequence>
<evidence type="ECO:0008006" key="6">
    <source>
        <dbReference type="Google" id="ProtNLM"/>
    </source>
</evidence>
<evidence type="ECO:0000259" key="2">
    <source>
        <dbReference type="Pfam" id="PF24758"/>
    </source>
</evidence>
<evidence type="ECO:0000313" key="5">
    <source>
        <dbReference type="Proteomes" id="UP000000763"/>
    </source>
</evidence>
<feature type="domain" description="F-box/LRR-repeat protein 15/At3g58940/PEG3-like LRR" evidence="2">
    <location>
        <begin position="172"/>
        <end position="275"/>
    </location>
</feature>
<dbReference type="EMBL" id="AP005126">
    <property type="protein sequence ID" value="BAC65363.1"/>
    <property type="molecule type" value="Genomic_DNA"/>
</dbReference>
<evidence type="ECO:0000313" key="3">
    <source>
        <dbReference type="EMBL" id="BAC65363.1"/>
    </source>
</evidence>
<accession>Q7EZ35</accession>
<dbReference type="EMBL" id="AP004401">
    <property type="protein sequence ID" value="BAD30703.1"/>
    <property type="molecule type" value="Genomic_DNA"/>
</dbReference>
<dbReference type="PANTHER" id="PTHR34709">
    <property type="entry name" value="OS10G0396666 PROTEIN"/>
    <property type="match status" value="1"/>
</dbReference>
<reference evidence="5" key="4">
    <citation type="journal article" date="2008" name="Nucleic Acids Res.">
        <title>The rice annotation project database (RAP-DB): 2008 update.</title>
        <authorList>
            <consortium name="The rice annotation project (RAP)"/>
        </authorList>
    </citation>
    <scope>GENOME REANNOTATION</scope>
    <source>
        <strain evidence="5">cv. Nipponbare</strain>
    </source>
</reference>
<reference evidence="3" key="2">
    <citation type="submission" date="2002-04" db="EMBL/GenBank/DDBJ databases">
        <title>Oryza sativa nipponbare(GA3) genomic DNA, chromosome 7, BAC clone:OSJNBb0041B22.</title>
        <authorList>
            <person name="Sasaki T."/>
            <person name="Matsumoto T."/>
            <person name="Katayose Y."/>
        </authorList>
    </citation>
    <scope>NUCLEOTIDE SEQUENCE</scope>
</reference>
<dbReference type="Proteomes" id="UP000000763">
    <property type="component" value="Chromosome 7"/>
</dbReference>
<dbReference type="InterPro" id="IPR055312">
    <property type="entry name" value="FBL15-like"/>
</dbReference>
<dbReference type="Pfam" id="PF24758">
    <property type="entry name" value="LRR_At5g56370"/>
    <property type="match status" value="1"/>
</dbReference>
<dbReference type="SUPFAM" id="SSF81383">
    <property type="entry name" value="F-box domain"/>
    <property type="match status" value="1"/>
</dbReference>
<dbReference type="InterPro" id="IPR055411">
    <property type="entry name" value="LRR_FXL15/At3g58940/PEG3-like"/>
</dbReference>
<evidence type="ECO:0000259" key="1">
    <source>
        <dbReference type="Pfam" id="PF00646"/>
    </source>
</evidence>
<feature type="domain" description="F-box" evidence="1">
    <location>
        <begin position="28"/>
        <end position="66"/>
    </location>
</feature>
<evidence type="ECO:0000313" key="4">
    <source>
        <dbReference type="EMBL" id="BAD30703.1"/>
    </source>
</evidence>
<dbReference type="PANTHER" id="PTHR34709:SF68">
    <property type="entry name" value="OS07G0550432 PROTEIN"/>
    <property type="match status" value="1"/>
</dbReference>